<reference evidence="12 13" key="2">
    <citation type="submission" date="2013-12" db="EMBL/GenBank/DDBJ databases">
        <authorList>
            <person name="Yu Y."/>
            <person name="Lee S."/>
            <person name="de Baynast K."/>
            <person name="Wissotski M."/>
            <person name="Liu L."/>
            <person name="Talag J."/>
            <person name="Goicoechea J."/>
            <person name="Angelova A."/>
            <person name="Jetty R."/>
            <person name="Kudrna D."/>
            <person name="Golser W."/>
            <person name="Rivera L."/>
            <person name="Zhang J."/>
            <person name="Wing R."/>
        </authorList>
    </citation>
    <scope>NUCLEOTIDE SEQUENCE</scope>
</reference>
<dbReference type="SUPFAM" id="SSF48264">
    <property type="entry name" value="Cytochrome P450"/>
    <property type="match status" value="1"/>
</dbReference>
<keyword evidence="9 11" id="KW-0503">Monooxygenase</keyword>
<dbReference type="EnsemblPlants" id="LPERR03G00970.2">
    <property type="protein sequence ID" value="LPERR03G00970.2"/>
    <property type="gene ID" value="LPERR03G00970"/>
</dbReference>
<dbReference type="PANTHER" id="PTHR47945:SF10">
    <property type="entry name" value="P450 84A1, PUTATIVE, EXPRESSED-RELATED"/>
    <property type="match status" value="1"/>
</dbReference>
<feature type="binding site" description="axial binding residue" evidence="10">
    <location>
        <position position="450"/>
    </location>
    <ligand>
        <name>heme</name>
        <dbReference type="ChEBI" id="CHEBI:30413"/>
    </ligand>
    <ligandPart>
        <name>Fe</name>
        <dbReference type="ChEBI" id="CHEBI:18248"/>
    </ligandPart>
</feature>
<dbReference type="InterPro" id="IPR002401">
    <property type="entry name" value="Cyt_P450_E_grp-I"/>
</dbReference>
<dbReference type="PRINTS" id="PR00385">
    <property type="entry name" value="P450"/>
</dbReference>
<reference evidence="12" key="3">
    <citation type="submission" date="2015-04" db="UniProtKB">
        <authorList>
            <consortium name="EnsemblPlants"/>
        </authorList>
    </citation>
    <scope>IDENTIFICATION</scope>
</reference>
<evidence type="ECO:0000256" key="7">
    <source>
        <dbReference type="ARBA" id="ARBA00023002"/>
    </source>
</evidence>
<dbReference type="Gramene" id="LPERR03G00970.2">
    <property type="protein sequence ID" value="LPERR03G00970.2"/>
    <property type="gene ID" value="LPERR03G00970"/>
</dbReference>
<keyword evidence="3 10" id="KW-0349">Heme</keyword>
<evidence type="ECO:0000256" key="6">
    <source>
        <dbReference type="ARBA" id="ARBA00022989"/>
    </source>
</evidence>
<dbReference type="InterPro" id="IPR053062">
    <property type="entry name" value="CYP450_84A"/>
</dbReference>
<dbReference type="FunFam" id="1.10.630.10:FF:000126">
    <property type="entry name" value="Predicted protein"/>
    <property type="match status" value="1"/>
</dbReference>
<evidence type="ECO:0000256" key="2">
    <source>
        <dbReference type="ARBA" id="ARBA00010617"/>
    </source>
</evidence>
<dbReference type="Gramene" id="LPERR03G00970.1">
    <property type="protein sequence ID" value="LPERR03G00970.1"/>
    <property type="gene ID" value="LPERR03G00970"/>
</dbReference>
<evidence type="ECO:0000313" key="12">
    <source>
        <dbReference type="EnsemblPlants" id="LPERR03G00970.2"/>
    </source>
</evidence>
<keyword evidence="4" id="KW-0812">Transmembrane</keyword>
<evidence type="ECO:0000256" key="9">
    <source>
        <dbReference type="ARBA" id="ARBA00023033"/>
    </source>
</evidence>
<dbReference type="PANTHER" id="PTHR47945">
    <property type="entry name" value="CYTOCHROME P450 84A1-RELATED"/>
    <property type="match status" value="1"/>
</dbReference>
<evidence type="ECO:0000256" key="11">
    <source>
        <dbReference type="RuleBase" id="RU000461"/>
    </source>
</evidence>
<evidence type="ECO:0000256" key="5">
    <source>
        <dbReference type="ARBA" id="ARBA00022723"/>
    </source>
</evidence>
<dbReference type="Pfam" id="PF00067">
    <property type="entry name" value="p450"/>
    <property type="match status" value="2"/>
</dbReference>
<dbReference type="HOGENOM" id="CLU_001570_4_0_1"/>
<dbReference type="AlphaFoldDB" id="A0A0D9VNK3"/>
<evidence type="ECO:0000256" key="3">
    <source>
        <dbReference type="ARBA" id="ARBA00022617"/>
    </source>
</evidence>
<dbReference type="GO" id="GO:0004497">
    <property type="term" value="F:monooxygenase activity"/>
    <property type="evidence" value="ECO:0007669"/>
    <property type="project" value="UniProtKB-KW"/>
</dbReference>
<keyword evidence="7 11" id="KW-0560">Oxidoreductase</keyword>
<dbReference type="STRING" id="77586.A0A0D9VNK3"/>
<comment type="cofactor">
    <cofactor evidence="1 10">
        <name>heme</name>
        <dbReference type="ChEBI" id="CHEBI:30413"/>
    </cofactor>
</comment>
<evidence type="ECO:0000256" key="8">
    <source>
        <dbReference type="ARBA" id="ARBA00023004"/>
    </source>
</evidence>
<dbReference type="Proteomes" id="UP000032180">
    <property type="component" value="Chromosome 3"/>
</dbReference>
<dbReference type="GO" id="GO:0016705">
    <property type="term" value="F:oxidoreductase activity, acting on paired donors, with incorporation or reduction of molecular oxygen"/>
    <property type="evidence" value="ECO:0007669"/>
    <property type="project" value="InterPro"/>
</dbReference>
<evidence type="ECO:0008006" key="14">
    <source>
        <dbReference type="Google" id="ProtNLM"/>
    </source>
</evidence>
<keyword evidence="6" id="KW-0472">Membrane</keyword>
<keyword evidence="8 10" id="KW-0408">Iron</keyword>
<dbReference type="Gene3D" id="1.10.630.10">
    <property type="entry name" value="Cytochrome P450"/>
    <property type="match status" value="1"/>
</dbReference>
<keyword evidence="5 10" id="KW-0479">Metal-binding</keyword>
<dbReference type="GO" id="GO:0020037">
    <property type="term" value="F:heme binding"/>
    <property type="evidence" value="ECO:0007669"/>
    <property type="project" value="InterPro"/>
</dbReference>
<dbReference type="EnsemblPlants" id="LPERR03G00970.1">
    <property type="protein sequence ID" value="LPERR03G00970.1"/>
    <property type="gene ID" value="LPERR03G00970"/>
</dbReference>
<evidence type="ECO:0000256" key="1">
    <source>
        <dbReference type="ARBA" id="ARBA00001971"/>
    </source>
</evidence>
<evidence type="ECO:0000256" key="10">
    <source>
        <dbReference type="PIRSR" id="PIRSR602401-1"/>
    </source>
</evidence>
<organism evidence="12 13">
    <name type="scientific">Leersia perrieri</name>
    <dbReference type="NCBI Taxonomy" id="77586"/>
    <lineage>
        <taxon>Eukaryota</taxon>
        <taxon>Viridiplantae</taxon>
        <taxon>Streptophyta</taxon>
        <taxon>Embryophyta</taxon>
        <taxon>Tracheophyta</taxon>
        <taxon>Spermatophyta</taxon>
        <taxon>Magnoliopsida</taxon>
        <taxon>Liliopsida</taxon>
        <taxon>Poales</taxon>
        <taxon>Poaceae</taxon>
        <taxon>BOP clade</taxon>
        <taxon>Oryzoideae</taxon>
        <taxon>Oryzeae</taxon>
        <taxon>Oryzinae</taxon>
        <taxon>Leersia</taxon>
    </lineage>
</organism>
<dbReference type="InterPro" id="IPR036396">
    <property type="entry name" value="Cyt_P450_sf"/>
</dbReference>
<dbReference type="eggNOG" id="KOG0156">
    <property type="taxonomic scope" value="Eukaryota"/>
</dbReference>
<reference evidence="12 13" key="1">
    <citation type="submission" date="2012-08" db="EMBL/GenBank/DDBJ databases">
        <title>Oryza genome evolution.</title>
        <authorList>
            <person name="Wing R.A."/>
        </authorList>
    </citation>
    <scope>NUCLEOTIDE SEQUENCE</scope>
</reference>
<dbReference type="InterPro" id="IPR001128">
    <property type="entry name" value="Cyt_P450"/>
</dbReference>
<comment type="similarity">
    <text evidence="2 11">Belongs to the cytochrome P450 family.</text>
</comment>
<name>A0A0D9VNK3_9ORYZ</name>
<sequence length="509" mass="54688">MASYGAVADYLLQDPWLVIWLAMATLAFALLRSRRRGAPPPLPPGPRPLPIIGNLLMMGQLTHRGLAAMSARYGGLVHLRMGRVHVVVASSPEHAREVLQAHDGELSNRPASIAIAYLTYGRADMAFSHYGHFWRQSTNLVRSIAAAVNAGDGDDGGSEAVVEIGELIFGLSKDVIFRAAFGTRGGGGGHGGELEILLQEFSRLFGAFNIGDFIPWLAWLDLNGLNGRLRAARAGLDDVIDRIIDEHVRDATPAGDEDADMVDDMLVFLDEGGRDESGGGGGDELQGTLRLTRDNIKGIIMDFVFGGTETVASAIEWAMAELLHSPTNLHRLQAELADVVGLNRHVTEDDLDKLPFLKSVAMETLRLHPPIPLLLHEASTDCVVGGYSIPKGSRVLVNVWSVGRDPAAWNGAGAGEFFPARFMPGGEAEGVDLRGGCFELLPFGSGRRACPAVVLGLYEMELVVARLVHAFDWAVPAGEVLDMGDGFGLTAPRAVRLRAVPTPRLTCEM</sequence>
<dbReference type="InterPro" id="IPR017972">
    <property type="entry name" value="Cyt_P450_CS"/>
</dbReference>
<accession>A0A0D9VNK3</accession>
<dbReference type="PRINTS" id="PR00463">
    <property type="entry name" value="EP450I"/>
</dbReference>
<dbReference type="PROSITE" id="PS00086">
    <property type="entry name" value="CYTOCHROME_P450"/>
    <property type="match status" value="1"/>
</dbReference>
<dbReference type="GO" id="GO:0005506">
    <property type="term" value="F:iron ion binding"/>
    <property type="evidence" value="ECO:0007669"/>
    <property type="project" value="InterPro"/>
</dbReference>
<keyword evidence="6" id="KW-1133">Transmembrane helix</keyword>
<evidence type="ECO:0000256" key="4">
    <source>
        <dbReference type="ARBA" id="ARBA00022692"/>
    </source>
</evidence>
<proteinExistence type="inferred from homology"/>
<evidence type="ECO:0000313" key="13">
    <source>
        <dbReference type="Proteomes" id="UP000032180"/>
    </source>
</evidence>
<keyword evidence="13" id="KW-1185">Reference proteome</keyword>
<protein>
    <recommendedName>
        <fullName evidence="14">Cytochrome P450</fullName>
    </recommendedName>
</protein>